<dbReference type="EMBL" id="JAAAJB010000384">
    <property type="protein sequence ID" value="KAG0256951.1"/>
    <property type="molecule type" value="Genomic_DNA"/>
</dbReference>
<dbReference type="InterPro" id="IPR001841">
    <property type="entry name" value="Znf_RING"/>
</dbReference>
<dbReference type="InterPro" id="IPR014857">
    <property type="entry name" value="Nse1_RING_C4HC3-type"/>
</dbReference>
<keyword evidence="11 16" id="KW-0862">Zinc</keyword>
<keyword evidence="13 16" id="KW-0234">DNA repair</keyword>
<evidence type="ECO:0000256" key="1">
    <source>
        <dbReference type="ARBA" id="ARBA00000900"/>
    </source>
</evidence>
<dbReference type="InterPro" id="IPR011513">
    <property type="entry name" value="Nse1"/>
</dbReference>
<evidence type="ECO:0000256" key="5">
    <source>
        <dbReference type="ARBA" id="ARBA00019422"/>
    </source>
</evidence>
<comment type="function">
    <text evidence="16">Acts in a DNA repair pathway for removal of UV-induced DNA damage that is distinct from classical nucleotide excision repair and in repair of ionizing radiation damage. Functions in homologous recombination repair of DNA double strand breaks and in recovery of stalled replication forks.</text>
</comment>
<evidence type="ECO:0000256" key="9">
    <source>
        <dbReference type="ARBA" id="ARBA00022771"/>
    </source>
</evidence>
<evidence type="ECO:0000256" key="16">
    <source>
        <dbReference type="RuleBase" id="RU368018"/>
    </source>
</evidence>
<keyword evidence="9 15" id="KW-0863">Zinc-finger</keyword>
<dbReference type="Pfam" id="PF07574">
    <property type="entry name" value="SMC_Nse1"/>
    <property type="match status" value="1"/>
</dbReference>
<feature type="domain" description="RING-type" evidence="18">
    <location>
        <begin position="189"/>
        <end position="232"/>
    </location>
</feature>
<keyword evidence="7 16" id="KW-0479">Metal-binding</keyword>
<dbReference type="GO" id="GO:0008270">
    <property type="term" value="F:zinc ion binding"/>
    <property type="evidence" value="ECO:0007669"/>
    <property type="project" value="UniProtKB-KW"/>
</dbReference>
<dbReference type="CDD" id="cd16493">
    <property type="entry name" value="RING-CH-C4HC3_NSE1"/>
    <property type="match status" value="1"/>
</dbReference>
<keyword evidence="10 16" id="KW-0833">Ubl conjugation pathway</keyword>
<dbReference type="Pfam" id="PF08746">
    <property type="entry name" value="zf-RING-like"/>
    <property type="match status" value="1"/>
</dbReference>
<evidence type="ECO:0000256" key="17">
    <source>
        <dbReference type="SAM" id="MobiDB-lite"/>
    </source>
</evidence>
<keyword evidence="8 16" id="KW-0227">DNA damage</keyword>
<evidence type="ECO:0000259" key="18">
    <source>
        <dbReference type="PROSITE" id="PS50089"/>
    </source>
</evidence>
<keyword evidence="6 16" id="KW-0808">Transferase</keyword>
<proteinExistence type="inferred from homology"/>
<evidence type="ECO:0000256" key="6">
    <source>
        <dbReference type="ARBA" id="ARBA00022679"/>
    </source>
</evidence>
<dbReference type="InterPro" id="IPR036388">
    <property type="entry name" value="WH-like_DNA-bd_sf"/>
</dbReference>
<accession>A0A9P6U2Y0</accession>
<dbReference type="GO" id="GO:0000724">
    <property type="term" value="P:double-strand break repair via homologous recombination"/>
    <property type="evidence" value="ECO:0007669"/>
    <property type="project" value="TreeGrafter"/>
</dbReference>
<evidence type="ECO:0000256" key="2">
    <source>
        <dbReference type="ARBA" id="ARBA00004123"/>
    </source>
</evidence>
<comment type="subcellular location">
    <subcellularLocation>
        <location evidence="2 16">Nucleus</location>
    </subcellularLocation>
</comment>
<evidence type="ECO:0000256" key="3">
    <source>
        <dbReference type="ARBA" id="ARBA00010258"/>
    </source>
</evidence>
<dbReference type="Proteomes" id="UP000807716">
    <property type="component" value="Unassembled WGS sequence"/>
</dbReference>
<comment type="subunit">
    <text evidence="16">Component of the Smc5-Smc6 complex.</text>
</comment>
<reference evidence="19" key="1">
    <citation type="journal article" date="2020" name="Fungal Divers.">
        <title>Resolving the Mortierellaceae phylogeny through synthesis of multi-gene phylogenetics and phylogenomics.</title>
        <authorList>
            <person name="Vandepol N."/>
            <person name="Liber J."/>
            <person name="Desiro A."/>
            <person name="Na H."/>
            <person name="Kennedy M."/>
            <person name="Barry K."/>
            <person name="Grigoriev I.V."/>
            <person name="Miller A.N."/>
            <person name="O'Donnell K."/>
            <person name="Stajich J.E."/>
            <person name="Bonito G."/>
        </authorList>
    </citation>
    <scope>NUCLEOTIDE SEQUENCE</scope>
    <source>
        <strain evidence="19">BC1065</strain>
    </source>
</reference>
<name>A0A9P6U2Y0_9FUNG</name>
<feature type="region of interest" description="Disordered" evidence="17">
    <location>
        <begin position="242"/>
        <end position="306"/>
    </location>
</feature>
<organism evidence="19 20">
    <name type="scientific">Actinomortierella ambigua</name>
    <dbReference type="NCBI Taxonomy" id="1343610"/>
    <lineage>
        <taxon>Eukaryota</taxon>
        <taxon>Fungi</taxon>
        <taxon>Fungi incertae sedis</taxon>
        <taxon>Mucoromycota</taxon>
        <taxon>Mortierellomycotina</taxon>
        <taxon>Mortierellomycetes</taxon>
        <taxon>Mortierellales</taxon>
        <taxon>Mortierellaceae</taxon>
        <taxon>Actinomortierella</taxon>
    </lineage>
</organism>
<evidence type="ECO:0000256" key="10">
    <source>
        <dbReference type="ARBA" id="ARBA00022786"/>
    </source>
</evidence>
<dbReference type="PROSITE" id="PS50089">
    <property type="entry name" value="ZF_RING_2"/>
    <property type="match status" value="1"/>
</dbReference>
<keyword evidence="12 16" id="KW-0233">DNA recombination</keyword>
<evidence type="ECO:0000256" key="7">
    <source>
        <dbReference type="ARBA" id="ARBA00022723"/>
    </source>
</evidence>
<dbReference type="GO" id="GO:0030915">
    <property type="term" value="C:Smc5-Smc6 complex"/>
    <property type="evidence" value="ECO:0007669"/>
    <property type="project" value="UniProtKB-UniRule"/>
</dbReference>
<dbReference type="Gene3D" id="1.10.10.10">
    <property type="entry name" value="Winged helix-like DNA-binding domain superfamily/Winged helix DNA-binding domain"/>
    <property type="match status" value="1"/>
</dbReference>
<dbReference type="Gene3D" id="3.30.40.10">
    <property type="entry name" value="Zinc/RING finger domain, C3HC4 (zinc finger)"/>
    <property type="match status" value="1"/>
</dbReference>
<protein>
    <recommendedName>
        <fullName evidence="5 16">Non-structural maintenance of chromosomes element 1 homolog</fullName>
        <ecNumber evidence="4 16">2.3.2.27</ecNumber>
    </recommendedName>
</protein>
<dbReference type="FunFam" id="1.10.10.10:FF:000270">
    <property type="entry name" value="Non-structural maintenance of chromosomes element 1 homolog"/>
    <property type="match status" value="1"/>
</dbReference>
<evidence type="ECO:0000256" key="15">
    <source>
        <dbReference type="PROSITE-ProRule" id="PRU00175"/>
    </source>
</evidence>
<dbReference type="SUPFAM" id="SSF57850">
    <property type="entry name" value="RING/U-box"/>
    <property type="match status" value="1"/>
</dbReference>
<evidence type="ECO:0000256" key="14">
    <source>
        <dbReference type="ARBA" id="ARBA00023242"/>
    </source>
</evidence>
<dbReference type="InterPro" id="IPR013083">
    <property type="entry name" value="Znf_RING/FYVE/PHD"/>
</dbReference>
<dbReference type="OrthoDB" id="185455at2759"/>
<dbReference type="AlphaFoldDB" id="A0A9P6U2Y0"/>
<comment type="similarity">
    <text evidence="3 16">Belongs to the NSE1 family.</text>
</comment>
<evidence type="ECO:0000256" key="13">
    <source>
        <dbReference type="ARBA" id="ARBA00023204"/>
    </source>
</evidence>
<evidence type="ECO:0000313" key="20">
    <source>
        <dbReference type="Proteomes" id="UP000807716"/>
    </source>
</evidence>
<dbReference type="EC" id="2.3.2.27" evidence="4 16"/>
<sequence length="306" mass="34069">MAASGFTDTHRLFLQAAISRRHMDEVTARDLYQRVSEYDAGEYEEFIGKLNEGLNSVEFEFRRAIDEVTGQPVLSLTNTNGQKIAQVATSYNPTELEFFKHLVDAIVNADDEAFCIGSKAALIESSNLKNKDNKPLTLSKKDAESLLSRFVADQWFLRSSAGAYSLSMRTLLELQTYLKETYPDQIQECTLCMDIITKGQRCQVSACAARLHHHCAQRYFQNRTNKACPTCQSQWTGAMLIGLRDQDPAPSSLSSRRRRRTGASRDQDGEDGNMVDDAGDHAEAGPSSAGRRVKREPGLVDNADDA</sequence>
<keyword evidence="20" id="KW-1185">Reference proteome</keyword>
<evidence type="ECO:0000256" key="12">
    <source>
        <dbReference type="ARBA" id="ARBA00023172"/>
    </source>
</evidence>
<evidence type="ECO:0000256" key="8">
    <source>
        <dbReference type="ARBA" id="ARBA00022763"/>
    </source>
</evidence>
<evidence type="ECO:0000256" key="4">
    <source>
        <dbReference type="ARBA" id="ARBA00012483"/>
    </source>
</evidence>
<comment type="catalytic activity">
    <reaction evidence="1 16">
        <text>S-ubiquitinyl-[E2 ubiquitin-conjugating enzyme]-L-cysteine + [acceptor protein]-L-lysine = [E2 ubiquitin-conjugating enzyme]-L-cysteine + N(6)-ubiquitinyl-[acceptor protein]-L-lysine.</text>
        <dbReference type="EC" id="2.3.2.27"/>
    </reaction>
</comment>
<dbReference type="PANTHER" id="PTHR20973:SF0">
    <property type="entry name" value="NON-STRUCTURAL MAINTENANCE OF CHROMOSOMES ELEMENT 1 HOMOLOG"/>
    <property type="match status" value="1"/>
</dbReference>
<gene>
    <name evidence="19" type="ORF">DFQ27_005391</name>
</gene>
<dbReference type="GO" id="GO:0061630">
    <property type="term" value="F:ubiquitin protein ligase activity"/>
    <property type="evidence" value="ECO:0007669"/>
    <property type="project" value="UniProtKB-EC"/>
</dbReference>
<evidence type="ECO:0000256" key="11">
    <source>
        <dbReference type="ARBA" id="ARBA00022833"/>
    </source>
</evidence>
<dbReference type="Gene3D" id="3.90.1150.220">
    <property type="match status" value="1"/>
</dbReference>
<keyword evidence="14 16" id="KW-0539">Nucleus</keyword>
<evidence type="ECO:0000313" key="19">
    <source>
        <dbReference type="EMBL" id="KAG0256951.1"/>
    </source>
</evidence>
<comment type="caution">
    <text evidence="19">The sequence shown here is derived from an EMBL/GenBank/DDBJ whole genome shotgun (WGS) entry which is preliminary data.</text>
</comment>
<dbReference type="GO" id="GO:0005634">
    <property type="term" value="C:nucleus"/>
    <property type="evidence" value="ECO:0007669"/>
    <property type="project" value="UniProtKB-SubCell"/>
</dbReference>
<dbReference type="PANTHER" id="PTHR20973">
    <property type="entry name" value="NON-SMC ELEMENT 1-RELATED"/>
    <property type="match status" value="1"/>
</dbReference>